<name>A0A0E4BQW3_9BRAD</name>
<evidence type="ECO:0000313" key="3">
    <source>
        <dbReference type="EMBL" id="BAR58464.1"/>
    </source>
</evidence>
<sequence>MLASLLDLPPDCNGYIALENVRARVDETSAIVERLPLLDGVLGIAIPENDGTRHLEGPNRADATMRLLGDLVGALAPRPLVLIMEDSQWLDSASWRLIEWILGSLPSLLLILCVRVEEIPDELKSLRRRAETARMNTNRVDADDPARFCQILELRELGEVSIRELVARTLGEVPPHQELAGRIAALADGNPFFAEEISIALKGEGLIAVRDGFWRPIRPLDSLRYFEGVERVIRERVDLLEAATFNVLKAGAVVGRSFSVDALQMLLCNELTSSALGSAIETLLAAQLVRHGVGPGEYEFRHDQIRDVVYSLISVDARQRLHGLLADRIESNQSATAPLEFSALVQHFEAAGNIEKAVKYADLAATQALQVGAFREVEAFLGICFSHEARQQAHGAEPNLQAVRWRRQLAEAHYGRGDIHAQGMAVMRALSVAGQPVPRFPTTTALRLIGRELQLALQQMVPPSSKWKRPDRRAWEREMARCLSQAATVDYFELRYARGMCNLIGAVVHAERVGPSVELAAASSRLGCGLSFLGWQGACDYFISRAERVAIALADRAVHSHVCLLDALWRVGRCDWSMLDRRLDECQELSTKAGDQLGWCDAQGIRFWSLYYRGDRSVLEQTALALLSRAQNAGNIQQEIWALRCKALCVLHTDRPREAVDILRLITSAMLGSVDLAAQISAKGALALALARVGQHVESIEAAIETLRLLRELRRPTSHSTLIGISGVTEVLLRGREAGLSREYDQWRDWERQALGELKRYRRVFPLGGAQYGLWTGVAHWLDGQKSQAIAAWNEALAIAQRLSLRQDESMIAAEMRRRRTDG</sequence>
<accession>A0A0E4BQW3</accession>
<dbReference type="PANTHER" id="PTHR16305">
    <property type="entry name" value="TESTICULAR SOLUBLE ADENYLYL CYCLASE"/>
    <property type="match status" value="1"/>
</dbReference>
<dbReference type="AlphaFoldDB" id="A0A0E4BQW3"/>
<dbReference type="PANTHER" id="PTHR16305:SF28">
    <property type="entry name" value="GUANYLATE CYCLASE DOMAIN-CONTAINING PROTEIN"/>
    <property type="match status" value="1"/>
</dbReference>
<evidence type="ECO:0000313" key="4">
    <source>
        <dbReference type="Proteomes" id="UP000063308"/>
    </source>
</evidence>
<organism evidence="3 4">
    <name type="scientific">Bradyrhizobium diazoefficiens</name>
    <dbReference type="NCBI Taxonomy" id="1355477"/>
    <lineage>
        <taxon>Bacteria</taxon>
        <taxon>Pseudomonadati</taxon>
        <taxon>Pseudomonadota</taxon>
        <taxon>Alphaproteobacteria</taxon>
        <taxon>Hyphomicrobiales</taxon>
        <taxon>Nitrobacteraceae</taxon>
        <taxon>Bradyrhizobium</taxon>
    </lineage>
</organism>
<dbReference type="GO" id="GO:0005737">
    <property type="term" value="C:cytoplasm"/>
    <property type="evidence" value="ECO:0007669"/>
    <property type="project" value="TreeGrafter"/>
</dbReference>
<dbReference type="GO" id="GO:0005524">
    <property type="term" value="F:ATP binding"/>
    <property type="evidence" value="ECO:0007669"/>
    <property type="project" value="UniProtKB-KW"/>
</dbReference>
<proteinExistence type="predicted"/>
<evidence type="ECO:0000256" key="1">
    <source>
        <dbReference type="ARBA" id="ARBA00022741"/>
    </source>
</evidence>
<keyword evidence="1" id="KW-0547">Nucleotide-binding</keyword>
<dbReference type="EMBL" id="AP014685">
    <property type="protein sequence ID" value="BAR58464.1"/>
    <property type="molecule type" value="Genomic_DNA"/>
</dbReference>
<evidence type="ECO:0000256" key="2">
    <source>
        <dbReference type="ARBA" id="ARBA00022840"/>
    </source>
</evidence>
<reference evidence="3 4" key="1">
    <citation type="submission" date="2014-11" db="EMBL/GenBank/DDBJ databases">
        <title>Symbiosis island explosion on the genome of extra-slow-growing strains of soybean bradyrhizobia with massive insertion sequences.</title>
        <authorList>
            <person name="Iida T."/>
            <person name="Minamisawa K."/>
        </authorList>
    </citation>
    <scope>NUCLEOTIDE SEQUENCE [LARGE SCALE GENOMIC DNA]</scope>
    <source>
        <strain evidence="3 4">NK6</strain>
    </source>
</reference>
<dbReference type="Proteomes" id="UP000063308">
    <property type="component" value="Chromosome"/>
</dbReference>
<keyword evidence="2" id="KW-0067">ATP-binding</keyword>
<protein>
    <submittedName>
        <fullName evidence="3">Uncharacterized protein</fullName>
    </submittedName>
</protein>
<gene>
    <name evidence="3" type="ORF">NK6_5305</name>
</gene>
<dbReference type="GO" id="GO:0004016">
    <property type="term" value="F:adenylate cyclase activity"/>
    <property type="evidence" value="ECO:0007669"/>
    <property type="project" value="TreeGrafter"/>
</dbReference>